<name>D6Z762_DESAT</name>
<proteinExistence type="predicted"/>
<reference evidence="3" key="1">
    <citation type="submission" date="2010-02" db="EMBL/GenBank/DDBJ databases">
        <title>Complete sequence of Desulfurivibrio alkaliphilus AHT2.</title>
        <authorList>
            <consortium name="US DOE Joint Genome Institute"/>
            <person name="Pitluck S."/>
            <person name="Chertkov O."/>
            <person name="Detter J.C."/>
            <person name="Han C."/>
            <person name="Tapia R."/>
            <person name="Larimer F."/>
            <person name="Land M."/>
            <person name="Hauser L."/>
            <person name="Kyrpides N."/>
            <person name="Mikhailova N."/>
            <person name="Sorokin D.Y."/>
            <person name="Muyzer G."/>
            <person name="Woyke T."/>
        </authorList>
    </citation>
    <scope>NUCLEOTIDE SEQUENCE [LARGE SCALE GENOMIC DNA]</scope>
    <source>
        <strain evidence="3">DSM 19089 / UNIQEM U267 / AHT2</strain>
    </source>
</reference>
<evidence type="ECO:0000313" key="3">
    <source>
        <dbReference type="Proteomes" id="UP000001508"/>
    </source>
</evidence>
<organism evidence="2 3">
    <name type="scientific">Desulfurivibrio alkaliphilus (strain DSM 19089 / UNIQEM U267 / AHT2)</name>
    <dbReference type="NCBI Taxonomy" id="589865"/>
    <lineage>
        <taxon>Bacteria</taxon>
        <taxon>Pseudomonadati</taxon>
        <taxon>Thermodesulfobacteriota</taxon>
        <taxon>Desulfobulbia</taxon>
        <taxon>Desulfobulbales</taxon>
        <taxon>Desulfobulbaceae</taxon>
        <taxon>Desulfurivibrio</taxon>
    </lineage>
</organism>
<sequence>MNTVIWREKLKVAFNAHNLAVLGMSSLLLAAFGFGLVLPSFKEADRLAAEIPVERVRLEQTREIHLVAQALDDQLAVLREAAAMAPREFGPQDRESPVAVRRLAAEYRVAVRELSLEIPDNLASSETLKLCLQLVGGLESLRRLALDLVWLPSLVELAEIKVERDLDGFLLTALLLVDDQ</sequence>
<feature type="transmembrane region" description="Helical" evidence="1">
    <location>
        <begin position="20"/>
        <end position="38"/>
    </location>
</feature>
<dbReference type="HOGENOM" id="CLU_1493911_0_0_7"/>
<keyword evidence="1" id="KW-0472">Membrane</keyword>
<accession>D6Z762</accession>
<evidence type="ECO:0000256" key="1">
    <source>
        <dbReference type="SAM" id="Phobius"/>
    </source>
</evidence>
<evidence type="ECO:0000313" key="2">
    <source>
        <dbReference type="EMBL" id="ADH87049.1"/>
    </source>
</evidence>
<dbReference type="STRING" id="589865.DaAHT2_2384"/>
<dbReference type="Proteomes" id="UP000001508">
    <property type="component" value="Chromosome"/>
</dbReference>
<dbReference type="AlphaFoldDB" id="D6Z762"/>
<dbReference type="KEGG" id="dak:DaAHT2_2384"/>
<dbReference type="EMBL" id="CP001940">
    <property type="protein sequence ID" value="ADH87049.1"/>
    <property type="molecule type" value="Genomic_DNA"/>
</dbReference>
<keyword evidence="1" id="KW-1133">Transmembrane helix</keyword>
<dbReference type="RefSeq" id="WP_013164562.1">
    <property type="nucleotide sequence ID" value="NC_014216.1"/>
</dbReference>
<dbReference type="InParanoid" id="D6Z762"/>
<protein>
    <submittedName>
        <fullName evidence="2">Uncharacterized protein</fullName>
    </submittedName>
</protein>
<keyword evidence="1" id="KW-0812">Transmembrane</keyword>
<keyword evidence="3" id="KW-1185">Reference proteome</keyword>
<gene>
    <name evidence="2" type="ordered locus">DaAHT2_2384</name>
</gene>